<feature type="compositionally biased region" description="Low complexity" evidence="1">
    <location>
        <begin position="271"/>
        <end position="293"/>
    </location>
</feature>
<dbReference type="AlphaFoldDB" id="A0A6G1HZG4"/>
<feature type="compositionally biased region" description="Pro residues" evidence="1">
    <location>
        <begin position="43"/>
        <end position="63"/>
    </location>
</feature>
<reference evidence="3" key="1">
    <citation type="journal article" date="2020" name="Stud. Mycol.">
        <title>101 Dothideomycetes genomes: a test case for predicting lifestyles and emergence of pathogens.</title>
        <authorList>
            <person name="Haridas S."/>
            <person name="Albert R."/>
            <person name="Binder M."/>
            <person name="Bloem J."/>
            <person name="Labutti K."/>
            <person name="Salamov A."/>
            <person name="Andreopoulos B."/>
            <person name="Baker S."/>
            <person name="Barry K."/>
            <person name="Bills G."/>
            <person name="Bluhm B."/>
            <person name="Cannon C."/>
            <person name="Castanera R."/>
            <person name="Culley D."/>
            <person name="Daum C."/>
            <person name="Ezra D."/>
            <person name="Gonzalez J."/>
            <person name="Henrissat B."/>
            <person name="Kuo A."/>
            <person name="Liang C."/>
            <person name="Lipzen A."/>
            <person name="Lutzoni F."/>
            <person name="Magnuson J."/>
            <person name="Mondo S."/>
            <person name="Nolan M."/>
            <person name="Ohm R."/>
            <person name="Pangilinan J."/>
            <person name="Park H.-J."/>
            <person name="Ramirez L."/>
            <person name="Alfaro M."/>
            <person name="Sun H."/>
            <person name="Tritt A."/>
            <person name="Yoshinaga Y."/>
            <person name="Zwiers L.-H."/>
            <person name="Turgeon B."/>
            <person name="Goodwin S."/>
            <person name="Spatafora J."/>
            <person name="Crous P."/>
            <person name="Grigoriev I."/>
        </authorList>
    </citation>
    <scope>NUCLEOTIDE SEQUENCE</scope>
    <source>
        <strain evidence="3">CBS 262.69</strain>
    </source>
</reference>
<dbReference type="EMBL" id="ML996693">
    <property type="protein sequence ID" value="KAF2401256.1"/>
    <property type="molecule type" value="Genomic_DNA"/>
</dbReference>
<proteinExistence type="predicted"/>
<gene>
    <name evidence="3" type="ORF">EJ06DRAFT_576066</name>
</gene>
<feature type="region of interest" description="Disordered" evidence="1">
    <location>
        <begin position="239"/>
        <end position="293"/>
    </location>
</feature>
<sequence length="495" mass="52353">MPNQVSKPGATVRLSLAITTSSISSPALLHTPFSNRPQTAPSPTMPSSPSPIPSQQPISPPSTPLSTHLPPLPLPTIRIPTQHTSPPKANMYTRGLFPGPVLIMLALLLSSYVSAIPQDLCHGTAVHDWLAQCKGCNALLSHNKSMLSTMNRWAPFNPTCEECAYTIAECGFDAGVLCEIVCRGEDAAICGSFPVSPCPIFSISLTSLTSLTSLKATLTTPDPSPICLWANSPSLQAYRHRPAGQNPFPTPTPTGPPTHTDHLDLRHGPGPRATPSPTLSPASTAPPTRLAPRATPAAKFATSFPPPPSSAAMFTSLSACTLWTGLPGKSASCLMSICMSYAGSSCSPTPLALYTTPAIPTRMAHVTKTIPFTTCQWSAAPYGALPSCTDHRTCLNRCSVLTHHLARNDQNRLAAALNTIAAIVGLALLSMLLYAIYRWFKRHRRDRAREPKTPILEPGVQPVDPVSRRAAMASGNEPVGTAGTTVARPVGTVGV</sequence>
<evidence type="ECO:0000313" key="3">
    <source>
        <dbReference type="EMBL" id="KAF2401256.1"/>
    </source>
</evidence>
<keyword evidence="2" id="KW-0472">Membrane</keyword>
<feature type="transmembrane region" description="Helical" evidence="2">
    <location>
        <begin position="413"/>
        <end position="437"/>
    </location>
</feature>
<protein>
    <submittedName>
        <fullName evidence="3">Uncharacterized protein</fullName>
    </submittedName>
</protein>
<keyword evidence="4" id="KW-1185">Reference proteome</keyword>
<organism evidence="3 4">
    <name type="scientific">Trichodelitschia bisporula</name>
    <dbReference type="NCBI Taxonomy" id="703511"/>
    <lineage>
        <taxon>Eukaryota</taxon>
        <taxon>Fungi</taxon>
        <taxon>Dikarya</taxon>
        <taxon>Ascomycota</taxon>
        <taxon>Pezizomycotina</taxon>
        <taxon>Dothideomycetes</taxon>
        <taxon>Dothideomycetes incertae sedis</taxon>
        <taxon>Phaeotrichales</taxon>
        <taxon>Phaeotrichaceae</taxon>
        <taxon>Trichodelitschia</taxon>
    </lineage>
</organism>
<keyword evidence="2" id="KW-0812">Transmembrane</keyword>
<keyword evidence="2" id="KW-1133">Transmembrane helix</keyword>
<feature type="region of interest" description="Disordered" evidence="1">
    <location>
        <begin position="27"/>
        <end position="72"/>
    </location>
</feature>
<evidence type="ECO:0000256" key="2">
    <source>
        <dbReference type="SAM" id="Phobius"/>
    </source>
</evidence>
<dbReference type="Proteomes" id="UP000799640">
    <property type="component" value="Unassembled WGS sequence"/>
</dbReference>
<accession>A0A6G1HZG4</accession>
<evidence type="ECO:0000313" key="4">
    <source>
        <dbReference type="Proteomes" id="UP000799640"/>
    </source>
</evidence>
<name>A0A6G1HZG4_9PEZI</name>
<evidence type="ECO:0000256" key="1">
    <source>
        <dbReference type="SAM" id="MobiDB-lite"/>
    </source>
</evidence>